<feature type="compositionally biased region" description="Basic and acidic residues" evidence="1">
    <location>
        <begin position="1"/>
        <end position="11"/>
    </location>
</feature>
<feature type="region of interest" description="Disordered" evidence="1">
    <location>
        <begin position="1"/>
        <end position="45"/>
    </location>
</feature>
<dbReference type="PROSITE" id="PS51412">
    <property type="entry name" value="MACPF_2"/>
    <property type="match status" value="1"/>
</dbReference>
<evidence type="ECO:0000259" key="2">
    <source>
        <dbReference type="PROSITE" id="PS51412"/>
    </source>
</evidence>
<protein>
    <recommendedName>
        <fullName evidence="2">MACPF domain-containing protein</fullName>
    </recommendedName>
</protein>
<evidence type="ECO:0000313" key="3">
    <source>
        <dbReference type="EMBL" id="CEI67564.1"/>
    </source>
</evidence>
<evidence type="ECO:0000313" key="4">
    <source>
        <dbReference type="Proteomes" id="UP000245910"/>
    </source>
</evidence>
<proteinExistence type="predicted"/>
<dbReference type="STRING" id="56646.A0A2L2T9H3"/>
<sequence>MSTKVKADLTKPKQPQEPVDDSEDDSLQEPIPIQSNESKGVPKNKLSATVKVTRLANADEKSKDVVLATLQRNEINQLSLAHIRQKIKSIDDTETFCFKDQSPADDSLLLEDYLQQSFDGDVDFTSTYKPAKNGEQESIIHKCFLYLPPQPTAEAHTMANNLALAKFVVKVFEWSAGESGVASRGNLQSSKLGVPDATLMTLAGLRKQLATCTKMSVAPKTHQFCTQSGETVVDEAMTFPDYLSLEETSSDTNSELPSVHVFYKLAHPKNEPPNIDLSNLPGKLEAADTKVKENAFENGKTANTFESRARASELPEFGQASTGAADNDYALHASYLTDLQWAEVLRNCGAMYGWVVDRHKNRIVRAPKPAFQLRAKLSEDATHAIPDVVEKAPESEPAKKAQITQADIDEIKAKVGKWDARSGMKGELPGITGSLGVKLITETSKEGDTKVATKDASTETTEPIAAPAPGSEPQEAKSPVATSEPVPGKAVYTVLPSFQVNDDSRIEITISSHEFETSMARNDFSNHSTEGSMSGGFGGFSASVSAGYSKETSKSTKDTTNTYKKTMIAKYLLPRADILLHPTDLEPSPEFKAALENIRTNKNIADLRKLNEDFGQLWCQRVTVGGRLQSTSIMTDETVTSEQEQKEAMKVSVGVQVTTPFGGGGVKHTNENGKAESKSTADVKKDESNLFEAVGGDTILAANPTAWSSTVADYRTWRVIDRDSLSSLADTISAIPGYAQVRSWFMQAVPTLSKYIELPPSREIKLRFKLTAPTSQLSLSYLKKVENYDAAGDPIYYLGHSTGADVRPVKNELTISNNAWAQCDITDAQPLFSPQSYRAPVIMGYRSNIVGDSAYGSQYNQDYTNSLWNVSAPFNDALAHGVLVCISTVPLPKSAPTAGAAVSAAPDTPLFLEVFRNQQSVFLPGLSDSSERHYWRILKHGAKSNGEYIKEGDEIYFAWAFKDQTGGFRDFAQDVFGRRRLQFPDNLNGKVLYMKLPWPRFEPLAKPTNGKTAVANTMILTDDPIALNNTPQMASIKTAPGMMAAAQALSQRKTATDASVFGLQDVRFRVDVVGNDGYGDVGNCLLKGLEQGTEKPVATDPKVKAMQSLLQAQLKYYEALMFLGV</sequence>
<feature type="compositionally biased region" description="Basic and acidic residues" evidence="1">
    <location>
        <begin position="445"/>
        <end position="457"/>
    </location>
</feature>
<keyword evidence="4" id="KW-1185">Reference proteome</keyword>
<dbReference type="Proteomes" id="UP000245910">
    <property type="component" value="Chromosome I"/>
</dbReference>
<reference evidence="4" key="1">
    <citation type="submission" date="2014-10" db="EMBL/GenBank/DDBJ databases">
        <authorList>
            <person name="King R."/>
        </authorList>
    </citation>
    <scope>NUCLEOTIDE SEQUENCE [LARGE SCALE GENOMIC DNA]</scope>
    <source>
        <strain evidence="4">A3/5</strain>
    </source>
</reference>
<feature type="region of interest" description="Disordered" evidence="1">
    <location>
        <begin position="445"/>
        <end position="484"/>
    </location>
</feature>
<evidence type="ECO:0000256" key="1">
    <source>
        <dbReference type="SAM" id="MobiDB-lite"/>
    </source>
</evidence>
<organism evidence="3 4">
    <name type="scientific">Fusarium venenatum</name>
    <dbReference type="NCBI Taxonomy" id="56646"/>
    <lineage>
        <taxon>Eukaryota</taxon>
        <taxon>Fungi</taxon>
        <taxon>Dikarya</taxon>
        <taxon>Ascomycota</taxon>
        <taxon>Pezizomycotina</taxon>
        <taxon>Sordariomycetes</taxon>
        <taxon>Hypocreomycetidae</taxon>
        <taxon>Hypocreales</taxon>
        <taxon>Nectriaceae</taxon>
        <taxon>Fusarium</taxon>
    </lineage>
</organism>
<dbReference type="OrthoDB" id="2562973at2759"/>
<feature type="compositionally biased region" description="Acidic residues" evidence="1">
    <location>
        <begin position="18"/>
        <end position="27"/>
    </location>
</feature>
<dbReference type="Pfam" id="PF22693">
    <property type="entry name" value="MACPF_1"/>
    <property type="match status" value="1"/>
</dbReference>
<dbReference type="EMBL" id="LN649229">
    <property type="protein sequence ID" value="CEI67564.1"/>
    <property type="molecule type" value="Genomic_DNA"/>
</dbReference>
<dbReference type="InterPro" id="IPR054586">
    <property type="entry name" value="MACPF_1_fungal"/>
</dbReference>
<dbReference type="AlphaFoldDB" id="A0A2L2T9H3"/>
<feature type="domain" description="MACPF" evidence="2">
    <location>
        <begin position="429"/>
        <end position="771"/>
    </location>
</feature>
<accession>A0A2L2T9H3</accession>
<name>A0A2L2T9H3_9HYPO</name>
<dbReference type="InterPro" id="IPR020864">
    <property type="entry name" value="MACPF"/>
</dbReference>